<dbReference type="EMBL" id="JBBPBM010002536">
    <property type="protein sequence ID" value="KAK8477052.1"/>
    <property type="molecule type" value="Genomic_DNA"/>
</dbReference>
<protein>
    <submittedName>
        <fullName evidence="1">Uncharacterized protein</fullName>
    </submittedName>
</protein>
<name>A0ABR1ZAG9_9ROSI</name>
<gene>
    <name evidence="1" type="ORF">V6N12_048114</name>
</gene>
<comment type="caution">
    <text evidence="1">The sequence shown here is derived from an EMBL/GenBank/DDBJ whole genome shotgun (WGS) entry which is preliminary data.</text>
</comment>
<evidence type="ECO:0000313" key="1">
    <source>
        <dbReference type="EMBL" id="KAK8477052.1"/>
    </source>
</evidence>
<proteinExistence type="predicted"/>
<accession>A0ABR1ZAG9</accession>
<keyword evidence="2" id="KW-1185">Reference proteome</keyword>
<evidence type="ECO:0000313" key="2">
    <source>
        <dbReference type="Proteomes" id="UP001472677"/>
    </source>
</evidence>
<sequence length="97" mass="10705">MQCGRQRVKAIETCNPKLTVNFKCFLHDMSEARQIRSHDMNRPETTEDICIRCVIHPGDGHSFGSDKEAKGDAKFMVKLGGIIAMLTASSSNAGFAF</sequence>
<organism evidence="1 2">
    <name type="scientific">Hibiscus sabdariffa</name>
    <name type="common">roselle</name>
    <dbReference type="NCBI Taxonomy" id="183260"/>
    <lineage>
        <taxon>Eukaryota</taxon>
        <taxon>Viridiplantae</taxon>
        <taxon>Streptophyta</taxon>
        <taxon>Embryophyta</taxon>
        <taxon>Tracheophyta</taxon>
        <taxon>Spermatophyta</taxon>
        <taxon>Magnoliopsida</taxon>
        <taxon>eudicotyledons</taxon>
        <taxon>Gunneridae</taxon>
        <taxon>Pentapetalae</taxon>
        <taxon>rosids</taxon>
        <taxon>malvids</taxon>
        <taxon>Malvales</taxon>
        <taxon>Malvaceae</taxon>
        <taxon>Malvoideae</taxon>
        <taxon>Hibiscus</taxon>
    </lineage>
</organism>
<dbReference type="Proteomes" id="UP001472677">
    <property type="component" value="Unassembled WGS sequence"/>
</dbReference>
<reference evidence="1 2" key="1">
    <citation type="journal article" date="2024" name="G3 (Bethesda)">
        <title>Genome assembly of Hibiscus sabdariffa L. provides insights into metabolisms of medicinal natural products.</title>
        <authorList>
            <person name="Kim T."/>
        </authorList>
    </citation>
    <scope>NUCLEOTIDE SEQUENCE [LARGE SCALE GENOMIC DNA]</scope>
    <source>
        <strain evidence="1">TK-2024</strain>
        <tissue evidence="1">Old leaves</tissue>
    </source>
</reference>